<gene>
    <name evidence="3" type="ORF">H1191_15645</name>
</gene>
<comment type="caution">
    <text evidence="3">The sequence shown here is derived from an EMBL/GenBank/DDBJ whole genome shotgun (WGS) entry which is preliminary data.</text>
</comment>
<name>A0A7W1WTG2_9BACL</name>
<dbReference type="EMBL" id="JACEIQ010000018">
    <property type="protein sequence ID" value="MBA4495727.1"/>
    <property type="molecule type" value="Genomic_DNA"/>
</dbReference>
<evidence type="ECO:0000259" key="2">
    <source>
        <dbReference type="Pfam" id="PF07995"/>
    </source>
</evidence>
<dbReference type="PROSITE" id="PS51257">
    <property type="entry name" value="PROKAR_LIPOPROTEIN"/>
    <property type="match status" value="1"/>
</dbReference>
<protein>
    <submittedName>
        <fullName evidence="3">PQQ-dependent sugar dehydrogenase</fullName>
    </submittedName>
</protein>
<proteinExistence type="predicted"/>
<dbReference type="PANTHER" id="PTHR19328">
    <property type="entry name" value="HEDGEHOG-INTERACTING PROTEIN"/>
    <property type="match status" value="1"/>
</dbReference>
<evidence type="ECO:0000256" key="1">
    <source>
        <dbReference type="SAM" id="SignalP"/>
    </source>
</evidence>
<keyword evidence="4" id="KW-1185">Reference proteome</keyword>
<evidence type="ECO:0000313" key="3">
    <source>
        <dbReference type="EMBL" id="MBA4495727.1"/>
    </source>
</evidence>
<dbReference type="InterPro" id="IPR011041">
    <property type="entry name" value="Quinoprot_gluc/sorb_DH_b-prop"/>
</dbReference>
<keyword evidence="1" id="KW-0732">Signal</keyword>
<sequence>MRVIRSLFLFALVFTLASCTPVSEPPAAEEISGIPDLKPETVAQKLRTPWSIAVHDGTFYISERSGTIVKVNQGNSERQRLKLKHLVYEEGEGGFLGIVLAPDFAQSRLAYAYYTYRENGQTYNRVIMIKELEADGLWTETKTLIDKIPGAVFHNGGRLAIGPDQHLYITTGDARQEELAQNVRSLAGKILRLKLNGEIPEDNPFPHSYVYSYGHRNPQGLAWDADGNMYSSEHGPSTVPGGHDEINLIKSGKNYGWPKMIGDEKKGEMISPLYHSGDHTWAPSGIAIDQKKQIYVAALRGQQLLRFSTSSKKAETVLEGMGRFRDVYILDDELYILTNNTDGRGVPEESDDRLLKIKLP</sequence>
<accession>A0A7W1WTG2</accession>
<dbReference type="Proteomes" id="UP000535491">
    <property type="component" value="Unassembled WGS sequence"/>
</dbReference>
<organism evidence="3 4">
    <name type="scientific">Paenactinomyces guangxiensis</name>
    <dbReference type="NCBI Taxonomy" id="1490290"/>
    <lineage>
        <taxon>Bacteria</taxon>
        <taxon>Bacillati</taxon>
        <taxon>Bacillota</taxon>
        <taxon>Bacilli</taxon>
        <taxon>Bacillales</taxon>
        <taxon>Thermoactinomycetaceae</taxon>
        <taxon>Paenactinomyces</taxon>
    </lineage>
</organism>
<dbReference type="Pfam" id="PF07995">
    <property type="entry name" value="GSDH"/>
    <property type="match status" value="1"/>
</dbReference>
<dbReference type="SUPFAM" id="SSF50952">
    <property type="entry name" value="Soluble quinoprotein glucose dehydrogenase"/>
    <property type="match status" value="1"/>
</dbReference>
<evidence type="ECO:0000313" key="4">
    <source>
        <dbReference type="Proteomes" id="UP000535491"/>
    </source>
</evidence>
<dbReference type="AlphaFoldDB" id="A0A7W1WTG2"/>
<dbReference type="PANTHER" id="PTHR19328:SF13">
    <property type="entry name" value="HIPL1 PROTEIN"/>
    <property type="match status" value="1"/>
</dbReference>
<feature type="signal peptide" evidence="1">
    <location>
        <begin position="1"/>
        <end position="19"/>
    </location>
</feature>
<dbReference type="Gene3D" id="2.120.10.30">
    <property type="entry name" value="TolB, C-terminal domain"/>
    <property type="match status" value="1"/>
</dbReference>
<feature type="chain" id="PRO_5039193690" evidence="1">
    <location>
        <begin position="20"/>
        <end position="360"/>
    </location>
</feature>
<dbReference type="InterPro" id="IPR011042">
    <property type="entry name" value="6-blade_b-propeller_TolB-like"/>
</dbReference>
<dbReference type="InterPro" id="IPR012938">
    <property type="entry name" value="Glc/Sorbosone_DH"/>
</dbReference>
<reference evidence="3 4" key="1">
    <citation type="submission" date="2020-07" db="EMBL/GenBank/DDBJ databases">
        <authorList>
            <person name="Feng H."/>
        </authorList>
    </citation>
    <scope>NUCLEOTIDE SEQUENCE [LARGE SCALE GENOMIC DNA]</scope>
    <source>
        <strain evidence="4">s-10</strain>
    </source>
</reference>
<feature type="domain" description="Glucose/Sorbosone dehydrogenase" evidence="2">
    <location>
        <begin position="46"/>
        <end position="344"/>
    </location>
</feature>
<dbReference type="RefSeq" id="WP_181753496.1">
    <property type="nucleotide sequence ID" value="NZ_JACEIQ010000018.1"/>
</dbReference>